<evidence type="ECO:0000256" key="2">
    <source>
        <dbReference type="ARBA" id="ARBA00022679"/>
    </source>
</evidence>
<proteinExistence type="inferred from homology"/>
<dbReference type="GO" id="GO:0016755">
    <property type="term" value="F:aminoacyltransferase activity"/>
    <property type="evidence" value="ECO:0007669"/>
    <property type="project" value="InterPro"/>
</dbReference>
<feature type="domain" description="BioF2-like acetyltransferase" evidence="7">
    <location>
        <begin position="142"/>
        <end position="266"/>
    </location>
</feature>
<organism evidence="8">
    <name type="scientific">hydrothermal vent metagenome</name>
    <dbReference type="NCBI Taxonomy" id="652676"/>
    <lineage>
        <taxon>unclassified sequences</taxon>
        <taxon>metagenomes</taxon>
        <taxon>ecological metagenomes</taxon>
    </lineage>
</organism>
<gene>
    <name evidence="8" type="ORF">MNBD_GAMMA11-1563</name>
</gene>
<evidence type="ECO:0000313" key="8">
    <source>
        <dbReference type="EMBL" id="VAW63364.1"/>
    </source>
</evidence>
<dbReference type="GO" id="GO:0008360">
    <property type="term" value="P:regulation of cell shape"/>
    <property type="evidence" value="ECO:0007669"/>
    <property type="project" value="UniProtKB-KW"/>
</dbReference>
<dbReference type="Pfam" id="PF13480">
    <property type="entry name" value="Acetyltransf_6"/>
    <property type="match status" value="1"/>
</dbReference>
<dbReference type="EMBL" id="UOFG01000199">
    <property type="protein sequence ID" value="VAW63364.1"/>
    <property type="molecule type" value="Genomic_DNA"/>
</dbReference>
<dbReference type="PANTHER" id="PTHR36174">
    <property type="entry name" value="LIPID II:GLYCINE GLYCYLTRANSFERASE"/>
    <property type="match status" value="1"/>
</dbReference>
<keyword evidence="2" id="KW-0808">Transferase</keyword>
<dbReference type="SUPFAM" id="SSF55729">
    <property type="entry name" value="Acyl-CoA N-acyltransferases (Nat)"/>
    <property type="match status" value="1"/>
</dbReference>
<evidence type="ECO:0000256" key="1">
    <source>
        <dbReference type="ARBA" id="ARBA00009943"/>
    </source>
</evidence>
<comment type="similarity">
    <text evidence="1">Belongs to the FemABX family.</text>
</comment>
<evidence type="ECO:0000256" key="5">
    <source>
        <dbReference type="ARBA" id="ARBA00023315"/>
    </source>
</evidence>
<dbReference type="Gene3D" id="3.40.630.30">
    <property type="match status" value="1"/>
</dbReference>
<dbReference type="GO" id="GO:0071555">
    <property type="term" value="P:cell wall organization"/>
    <property type="evidence" value="ECO:0007669"/>
    <property type="project" value="UniProtKB-KW"/>
</dbReference>
<keyword evidence="4" id="KW-0573">Peptidoglycan synthesis</keyword>
<accession>A0A3B0Y491</accession>
<dbReference type="InterPro" id="IPR050644">
    <property type="entry name" value="PG_Glycine_Bridge_Synth"/>
</dbReference>
<keyword evidence="3" id="KW-0133">Cell shape</keyword>
<sequence>MEAVNLCNDIYFKDDYISLYLNNGNDAFCFEYTENSKKFISKSIKKPITKIGDVIIEDGFYDLETAYGYGGYCVNNDDKKFLNKALKEYEEACQREKIISEFIRFHPFNSFPVRNSKYLDFNMADRKIVVFDLKKNILSSYKSKLRSVIKKSLSSVEIRESSNIDKFVELYELTMKKNKANEFYYFERALYEKLIALEQVRLYEARYENKVIAMAFFMFGDDFVHYHLSANSSESYRYNANYALIHSLFGIAKQENKDYFILGGGSTSESNDPLLKFKEKFSKETRNFYIAGKIYNRRIYQKYCSLWEEQADCNQKYFLKYRLAI</sequence>
<dbReference type="PANTHER" id="PTHR36174:SF1">
    <property type="entry name" value="LIPID II:GLYCINE GLYCYLTRANSFERASE"/>
    <property type="match status" value="1"/>
</dbReference>
<evidence type="ECO:0000256" key="4">
    <source>
        <dbReference type="ARBA" id="ARBA00022984"/>
    </source>
</evidence>
<reference evidence="8" key="1">
    <citation type="submission" date="2018-06" db="EMBL/GenBank/DDBJ databases">
        <authorList>
            <person name="Zhirakovskaya E."/>
        </authorList>
    </citation>
    <scope>NUCLEOTIDE SEQUENCE</scope>
</reference>
<keyword evidence="6" id="KW-0961">Cell wall biogenesis/degradation</keyword>
<dbReference type="GO" id="GO:0009252">
    <property type="term" value="P:peptidoglycan biosynthetic process"/>
    <property type="evidence" value="ECO:0007669"/>
    <property type="project" value="UniProtKB-KW"/>
</dbReference>
<protein>
    <recommendedName>
        <fullName evidence="7">BioF2-like acetyltransferase domain-containing protein</fullName>
    </recommendedName>
</protein>
<evidence type="ECO:0000256" key="6">
    <source>
        <dbReference type="ARBA" id="ARBA00023316"/>
    </source>
</evidence>
<dbReference type="InterPro" id="IPR038740">
    <property type="entry name" value="BioF2-like_GNAT_dom"/>
</dbReference>
<keyword evidence="5" id="KW-0012">Acyltransferase</keyword>
<dbReference type="AlphaFoldDB" id="A0A3B0Y491"/>
<name>A0A3B0Y491_9ZZZZ</name>
<evidence type="ECO:0000256" key="3">
    <source>
        <dbReference type="ARBA" id="ARBA00022960"/>
    </source>
</evidence>
<dbReference type="InterPro" id="IPR003447">
    <property type="entry name" value="FEMABX"/>
</dbReference>
<evidence type="ECO:0000259" key="7">
    <source>
        <dbReference type="Pfam" id="PF13480"/>
    </source>
</evidence>
<dbReference type="InterPro" id="IPR016181">
    <property type="entry name" value="Acyl_CoA_acyltransferase"/>
</dbReference>
<dbReference type="PROSITE" id="PS51191">
    <property type="entry name" value="FEMABX"/>
    <property type="match status" value="1"/>
</dbReference>